<name>A0A6J7A942_9ZZZZ</name>
<evidence type="ECO:0000313" key="2">
    <source>
        <dbReference type="EMBL" id="CAB4829352.1"/>
    </source>
</evidence>
<reference evidence="2" key="1">
    <citation type="submission" date="2020-05" db="EMBL/GenBank/DDBJ databases">
        <authorList>
            <person name="Chiriac C."/>
            <person name="Salcher M."/>
            <person name="Ghai R."/>
            <person name="Kavagutti S V."/>
        </authorList>
    </citation>
    <scope>NUCLEOTIDE SEQUENCE</scope>
</reference>
<protein>
    <submittedName>
        <fullName evidence="2">Unannotated protein</fullName>
    </submittedName>
</protein>
<dbReference type="Pfam" id="PF08241">
    <property type="entry name" value="Methyltransf_11"/>
    <property type="match status" value="1"/>
</dbReference>
<sequence>MNWRLGSLYNERVLPRMVDAMCANPEMLPWREKAIAGLEGVIVEIGFGSGANTSVYPAEVTRVFAVEPSQQALRLAEPKLAAERATRSAAGAHYPMVEQVGLTGELLPLATDSCDGALSTFTLCTIPDVTAALNELRRVIKPGGQFHFLEHGLSPDAPIAKWQRRLDPLQGKLAGGCHLTREMSELVEASGFHIESITSRYARGPKPWTWFSIGRAINPETAANPQERRVFQ</sequence>
<dbReference type="Gene3D" id="3.40.50.150">
    <property type="entry name" value="Vaccinia Virus protein VP39"/>
    <property type="match status" value="1"/>
</dbReference>
<dbReference type="InterPro" id="IPR052356">
    <property type="entry name" value="Thiol_S-MT"/>
</dbReference>
<gene>
    <name evidence="2" type="ORF">UFOPK3046_02262</name>
</gene>
<evidence type="ECO:0000259" key="1">
    <source>
        <dbReference type="Pfam" id="PF08241"/>
    </source>
</evidence>
<dbReference type="AlphaFoldDB" id="A0A6J7A942"/>
<proteinExistence type="predicted"/>
<feature type="domain" description="Methyltransferase type 11" evidence="1">
    <location>
        <begin position="43"/>
        <end position="147"/>
    </location>
</feature>
<dbReference type="PANTHER" id="PTHR45036:SF1">
    <property type="entry name" value="METHYLTRANSFERASE LIKE 7A"/>
    <property type="match status" value="1"/>
</dbReference>
<dbReference type="EMBL" id="CAFAAQ010000349">
    <property type="protein sequence ID" value="CAB4829352.1"/>
    <property type="molecule type" value="Genomic_DNA"/>
</dbReference>
<dbReference type="InterPro" id="IPR013216">
    <property type="entry name" value="Methyltransf_11"/>
</dbReference>
<dbReference type="PANTHER" id="PTHR45036">
    <property type="entry name" value="METHYLTRANSFERASE LIKE 7B"/>
    <property type="match status" value="1"/>
</dbReference>
<accession>A0A6J7A942</accession>
<dbReference type="InterPro" id="IPR029063">
    <property type="entry name" value="SAM-dependent_MTases_sf"/>
</dbReference>
<dbReference type="SUPFAM" id="SSF53335">
    <property type="entry name" value="S-adenosyl-L-methionine-dependent methyltransferases"/>
    <property type="match status" value="1"/>
</dbReference>
<dbReference type="CDD" id="cd02440">
    <property type="entry name" value="AdoMet_MTases"/>
    <property type="match status" value="1"/>
</dbReference>
<dbReference type="GO" id="GO:0008757">
    <property type="term" value="F:S-adenosylmethionine-dependent methyltransferase activity"/>
    <property type="evidence" value="ECO:0007669"/>
    <property type="project" value="InterPro"/>
</dbReference>
<organism evidence="2">
    <name type="scientific">freshwater metagenome</name>
    <dbReference type="NCBI Taxonomy" id="449393"/>
    <lineage>
        <taxon>unclassified sequences</taxon>
        <taxon>metagenomes</taxon>
        <taxon>ecological metagenomes</taxon>
    </lineage>
</organism>